<evidence type="ECO:0000256" key="1">
    <source>
        <dbReference type="ARBA" id="ARBA00001974"/>
    </source>
</evidence>
<evidence type="ECO:0000256" key="5">
    <source>
        <dbReference type="ARBA" id="ARBA00023002"/>
    </source>
</evidence>
<dbReference type="GO" id="GO:0008115">
    <property type="term" value="F:sarcosine oxidase activity"/>
    <property type="evidence" value="ECO:0007669"/>
    <property type="project" value="TreeGrafter"/>
</dbReference>
<dbReference type="PANTHER" id="PTHR10961">
    <property type="entry name" value="PEROXISOMAL SARCOSINE OXIDASE"/>
    <property type="match status" value="1"/>
</dbReference>
<evidence type="ECO:0000256" key="3">
    <source>
        <dbReference type="ARBA" id="ARBA00022630"/>
    </source>
</evidence>
<dbReference type="RefSeq" id="XP_040714510.1">
    <property type="nucleotide sequence ID" value="XM_040856227.1"/>
</dbReference>
<dbReference type="PANTHER" id="PTHR10961:SF46">
    <property type="entry name" value="PEROXISOMAL SARCOSINE OXIDASE"/>
    <property type="match status" value="1"/>
</dbReference>
<dbReference type="Proteomes" id="UP000193689">
    <property type="component" value="Unassembled WGS sequence"/>
</dbReference>
<dbReference type="InterPro" id="IPR006076">
    <property type="entry name" value="FAD-dep_OxRdtase"/>
</dbReference>
<dbReference type="AlphaFoldDB" id="A0A1Y2DU40"/>
<dbReference type="GO" id="GO:0050031">
    <property type="term" value="F:L-pipecolate oxidase activity"/>
    <property type="evidence" value="ECO:0007669"/>
    <property type="project" value="TreeGrafter"/>
</dbReference>
<evidence type="ECO:0000313" key="7">
    <source>
        <dbReference type="EMBL" id="ORY62674.1"/>
    </source>
</evidence>
<evidence type="ECO:0000259" key="6">
    <source>
        <dbReference type="Pfam" id="PF01266"/>
    </source>
</evidence>
<dbReference type="InParanoid" id="A0A1Y2DU40"/>
<dbReference type="Pfam" id="PF01266">
    <property type="entry name" value="DAO"/>
    <property type="match status" value="1"/>
</dbReference>
<organism evidence="7 8">
    <name type="scientific">Pseudomassariella vexata</name>
    <dbReference type="NCBI Taxonomy" id="1141098"/>
    <lineage>
        <taxon>Eukaryota</taxon>
        <taxon>Fungi</taxon>
        <taxon>Dikarya</taxon>
        <taxon>Ascomycota</taxon>
        <taxon>Pezizomycotina</taxon>
        <taxon>Sordariomycetes</taxon>
        <taxon>Xylariomycetidae</taxon>
        <taxon>Amphisphaeriales</taxon>
        <taxon>Pseudomassariaceae</taxon>
        <taxon>Pseudomassariella</taxon>
    </lineage>
</organism>
<dbReference type="STRING" id="1141098.A0A1Y2DU40"/>
<dbReference type="GO" id="GO:0050660">
    <property type="term" value="F:flavin adenine dinucleotide binding"/>
    <property type="evidence" value="ECO:0007669"/>
    <property type="project" value="InterPro"/>
</dbReference>
<dbReference type="OrthoDB" id="2219495at2759"/>
<protein>
    <submittedName>
        <fullName evidence="7">FAD dependent oxidoreductase</fullName>
    </submittedName>
</protein>
<reference evidence="7 8" key="1">
    <citation type="submission" date="2016-07" db="EMBL/GenBank/DDBJ databases">
        <title>Pervasive Adenine N6-methylation of Active Genes in Fungi.</title>
        <authorList>
            <consortium name="DOE Joint Genome Institute"/>
            <person name="Mondo S.J."/>
            <person name="Dannebaum R.O."/>
            <person name="Kuo R.C."/>
            <person name="Labutti K."/>
            <person name="Haridas S."/>
            <person name="Kuo A."/>
            <person name="Salamov A."/>
            <person name="Ahrendt S.R."/>
            <person name="Lipzen A."/>
            <person name="Sullivan W."/>
            <person name="Andreopoulos W.B."/>
            <person name="Clum A."/>
            <person name="Lindquist E."/>
            <person name="Daum C."/>
            <person name="Ramamoorthy G.K."/>
            <person name="Gryganskyi A."/>
            <person name="Culley D."/>
            <person name="Magnuson J.K."/>
            <person name="James T.Y."/>
            <person name="O'Malley M.A."/>
            <person name="Stajich J.E."/>
            <person name="Spatafora J.W."/>
            <person name="Visel A."/>
            <person name="Grigoriev I.V."/>
        </authorList>
    </citation>
    <scope>NUCLEOTIDE SEQUENCE [LARGE SCALE GENOMIC DNA]</scope>
    <source>
        <strain evidence="7 8">CBS 129021</strain>
    </source>
</reference>
<sequence>FPIMSEPFKAPSSLLIIGSGVFGLSTAYALTKRPEWASTAITILDRTPDFPSKDSSSIDSSRIIRADYADAAYASLAATAWEEWRRPGADQIGGQGRYTESGFLIVADQAPLVRKDGIKTGMGFTKAAYENTLQIAKKEGREESFVQVVEGKEAIAKASGTDAGFGDWGYLNKAAGWADAEASMNWLYNKVVDTGRVKFVTGTVERLETEGKRVTGAKLKDGSSVTAELVMLAAGAWTPSLIDLRGRVVATAQILLYMSITDEEQEKLGKNPVLMNMSRGTFLITPAKNILKIGFHSYGYQNPQKASTALVVPKDGVPTPTEITVSQPHTHLNDPNLWVPAEGERIARQGLRSMVPWPSVRDRPWTGSRTCWYTDTPTGDFLITYHPYWEGLFVATGGSGHGFKFLPVLGDKIADCIMNKCPTEFQDKWGWQDTVNVERVILTEDGSRSGRLGLLLHEELRKQGPRM</sequence>
<dbReference type="SUPFAM" id="SSF51905">
    <property type="entry name" value="FAD/NAD(P)-binding domain"/>
    <property type="match status" value="1"/>
</dbReference>
<keyword evidence="4" id="KW-0274">FAD</keyword>
<gene>
    <name evidence="7" type="ORF">BCR38DRAFT_346036</name>
</gene>
<name>A0A1Y2DU40_9PEZI</name>
<proteinExistence type="inferred from homology"/>
<comment type="similarity">
    <text evidence="2">Belongs to the MSOX/MTOX family.</text>
</comment>
<evidence type="ECO:0000313" key="8">
    <source>
        <dbReference type="Proteomes" id="UP000193689"/>
    </source>
</evidence>
<evidence type="ECO:0000256" key="4">
    <source>
        <dbReference type="ARBA" id="ARBA00022827"/>
    </source>
</evidence>
<dbReference type="Gene3D" id="3.50.50.60">
    <property type="entry name" value="FAD/NAD(P)-binding domain"/>
    <property type="match status" value="1"/>
</dbReference>
<comment type="caution">
    <text evidence="7">The sequence shown here is derived from an EMBL/GenBank/DDBJ whole genome shotgun (WGS) entry which is preliminary data.</text>
</comment>
<dbReference type="Gene3D" id="3.30.9.10">
    <property type="entry name" value="D-Amino Acid Oxidase, subunit A, domain 2"/>
    <property type="match status" value="1"/>
</dbReference>
<keyword evidence="5" id="KW-0560">Oxidoreductase</keyword>
<comment type="cofactor">
    <cofactor evidence="1">
        <name>FAD</name>
        <dbReference type="ChEBI" id="CHEBI:57692"/>
    </cofactor>
</comment>
<dbReference type="GeneID" id="63772439"/>
<keyword evidence="8" id="KW-1185">Reference proteome</keyword>
<feature type="non-terminal residue" evidence="7">
    <location>
        <position position="1"/>
    </location>
</feature>
<dbReference type="GO" id="GO:0004657">
    <property type="term" value="F:proline dehydrogenase activity"/>
    <property type="evidence" value="ECO:0007669"/>
    <property type="project" value="TreeGrafter"/>
</dbReference>
<dbReference type="InterPro" id="IPR036188">
    <property type="entry name" value="FAD/NAD-bd_sf"/>
</dbReference>
<accession>A0A1Y2DU40</accession>
<keyword evidence="3" id="KW-0285">Flavoprotein</keyword>
<feature type="domain" description="FAD dependent oxidoreductase" evidence="6">
    <location>
        <begin position="14"/>
        <end position="415"/>
    </location>
</feature>
<dbReference type="EMBL" id="MCFJ01000009">
    <property type="protein sequence ID" value="ORY62674.1"/>
    <property type="molecule type" value="Genomic_DNA"/>
</dbReference>
<evidence type="ECO:0000256" key="2">
    <source>
        <dbReference type="ARBA" id="ARBA00010989"/>
    </source>
</evidence>
<dbReference type="InterPro" id="IPR045170">
    <property type="entry name" value="MTOX"/>
</dbReference>